<dbReference type="EMBL" id="JAIQCJ010002214">
    <property type="protein sequence ID" value="KAJ8779661.1"/>
    <property type="molecule type" value="Genomic_DNA"/>
</dbReference>
<feature type="region of interest" description="Disordered" evidence="1">
    <location>
        <begin position="1"/>
        <end position="239"/>
    </location>
</feature>
<organism evidence="2 3">
    <name type="scientific">Eschrichtius robustus</name>
    <name type="common">California gray whale</name>
    <name type="synonym">Eschrichtius gibbosus</name>
    <dbReference type="NCBI Taxonomy" id="9764"/>
    <lineage>
        <taxon>Eukaryota</taxon>
        <taxon>Metazoa</taxon>
        <taxon>Chordata</taxon>
        <taxon>Craniata</taxon>
        <taxon>Vertebrata</taxon>
        <taxon>Euteleostomi</taxon>
        <taxon>Mammalia</taxon>
        <taxon>Eutheria</taxon>
        <taxon>Laurasiatheria</taxon>
        <taxon>Artiodactyla</taxon>
        <taxon>Whippomorpha</taxon>
        <taxon>Cetacea</taxon>
        <taxon>Mysticeti</taxon>
        <taxon>Eschrichtiidae</taxon>
        <taxon>Eschrichtius</taxon>
    </lineage>
</organism>
<evidence type="ECO:0000313" key="2">
    <source>
        <dbReference type="EMBL" id="KAJ8779661.1"/>
    </source>
</evidence>
<feature type="compositionally biased region" description="Pro residues" evidence="1">
    <location>
        <begin position="53"/>
        <end position="69"/>
    </location>
</feature>
<comment type="caution">
    <text evidence="2">The sequence shown here is derived from an EMBL/GenBank/DDBJ whole genome shotgun (WGS) entry which is preliminary data.</text>
</comment>
<keyword evidence="3" id="KW-1185">Reference proteome</keyword>
<evidence type="ECO:0000313" key="3">
    <source>
        <dbReference type="Proteomes" id="UP001159641"/>
    </source>
</evidence>
<evidence type="ECO:0000256" key="1">
    <source>
        <dbReference type="SAM" id="MobiDB-lite"/>
    </source>
</evidence>
<accession>A0AB34GLJ7</accession>
<feature type="compositionally biased region" description="Basic residues" evidence="1">
    <location>
        <begin position="139"/>
        <end position="151"/>
    </location>
</feature>
<sequence length="239" mass="24728">MRQSSTIPVTSAPAHRPPPRRASPHNPQPRSLSLSSTSIPPTPSASPSQAPTSPVPAEPAEPPCSPGPPASAEFAGAQILLPALRSTPPTGSAPSRPTLRGAPVPSSAPLPLSLLRDPGRAQLYSRLYTPSLPQSPRPSGRRPRVRPRLQARPRPSCRVSRKRASPAQSSPRPRRPRGPKAQLCAGGAELLPPSAAPREEGAVSKELPLAAPGRGTGRRRPRAGPLTEPGAASGGGCEV</sequence>
<dbReference type="AlphaFoldDB" id="A0AB34GLJ7"/>
<gene>
    <name evidence="2" type="ORF">J1605_012545</name>
</gene>
<feature type="compositionally biased region" description="Low complexity" evidence="1">
    <location>
        <begin position="102"/>
        <end position="115"/>
    </location>
</feature>
<proteinExistence type="predicted"/>
<protein>
    <submittedName>
        <fullName evidence="2">Uncharacterized protein</fullName>
    </submittedName>
</protein>
<reference evidence="2 3" key="1">
    <citation type="submission" date="2022-11" db="EMBL/GenBank/DDBJ databases">
        <title>Whole genome sequence of Eschrichtius robustus ER-17-0199.</title>
        <authorList>
            <person name="Bruniche-Olsen A."/>
            <person name="Black A.N."/>
            <person name="Fields C.J."/>
            <person name="Walden K."/>
            <person name="Dewoody J.A."/>
        </authorList>
    </citation>
    <scope>NUCLEOTIDE SEQUENCE [LARGE SCALE GENOMIC DNA]</scope>
    <source>
        <strain evidence="2">ER-17-0199</strain>
        <tissue evidence="2">Blubber</tissue>
    </source>
</reference>
<dbReference type="Proteomes" id="UP001159641">
    <property type="component" value="Unassembled WGS sequence"/>
</dbReference>
<name>A0AB34GLJ7_ESCRO</name>
<feature type="compositionally biased region" description="Low complexity" evidence="1">
    <location>
        <begin position="24"/>
        <end position="52"/>
    </location>
</feature>